<evidence type="ECO:0000313" key="2">
    <source>
        <dbReference type="Proteomes" id="UP000010478"/>
    </source>
</evidence>
<sequence>MNRVIVVFDIDGVVRDVSGSYRRAIADAVEHFTAGAFRPNSLDIDSLKSEGVWNNDWQASFELVCRYFEGIGRSRNQLALNYDELVAFFQSRYRGPDEKNWTGYICTEPLLLSPAYLENLTVGGIVWGFFSGAMRDEAAYVLSGKLSLNSPVLVAMEDAPGKPDPAGLFAAIEQLENLHGLEKNLPVIYAGDTVADIYTVGKAREVQPNRVWLGAGILPPHVLDDAVRCEAYAAVLENAGAAAVFRNVEELTAARIWELVLLTVDC</sequence>
<dbReference type="NCBIfam" id="TIGR01548">
    <property type="entry name" value="HAD-SF-IA-hyp1"/>
    <property type="match status" value="1"/>
</dbReference>
<dbReference type="AlphaFoldDB" id="K9VMH9"/>
<dbReference type="HOGENOM" id="CLU_1065007_0_0_3"/>
<dbReference type="GO" id="GO:0016787">
    <property type="term" value="F:hydrolase activity"/>
    <property type="evidence" value="ECO:0007669"/>
    <property type="project" value="UniProtKB-KW"/>
</dbReference>
<dbReference type="KEGG" id="oni:Osc7112_4112"/>
<organism evidence="1 2">
    <name type="scientific">Phormidium nigroviride PCC 7112</name>
    <dbReference type="NCBI Taxonomy" id="179408"/>
    <lineage>
        <taxon>Bacteria</taxon>
        <taxon>Bacillati</taxon>
        <taxon>Cyanobacteriota</taxon>
        <taxon>Cyanophyceae</taxon>
        <taxon>Oscillatoriophycideae</taxon>
        <taxon>Oscillatoriales</taxon>
        <taxon>Oscillatoriaceae</taxon>
        <taxon>Phormidium</taxon>
    </lineage>
</organism>
<reference evidence="1 2" key="1">
    <citation type="submission" date="2012-05" db="EMBL/GenBank/DDBJ databases">
        <title>Finished chromosome of genome of Oscillatoria sp. PCC 7112.</title>
        <authorList>
            <consortium name="US DOE Joint Genome Institute"/>
            <person name="Gugger M."/>
            <person name="Coursin T."/>
            <person name="Rippka R."/>
            <person name="Tandeau De Marsac N."/>
            <person name="Huntemann M."/>
            <person name="Wei C.-L."/>
            <person name="Han J."/>
            <person name="Detter J.C."/>
            <person name="Han C."/>
            <person name="Tapia R."/>
            <person name="Davenport K."/>
            <person name="Daligault H."/>
            <person name="Erkkila T."/>
            <person name="Gu W."/>
            <person name="Munk A.C.C."/>
            <person name="Teshima H."/>
            <person name="Xu Y."/>
            <person name="Chain P."/>
            <person name="Chen A."/>
            <person name="Krypides N."/>
            <person name="Mavromatis K."/>
            <person name="Markowitz V."/>
            <person name="Szeto E."/>
            <person name="Ivanova N."/>
            <person name="Mikhailova N."/>
            <person name="Ovchinnikova G."/>
            <person name="Pagani I."/>
            <person name="Pati A."/>
            <person name="Goodwin L."/>
            <person name="Peters L."/>
            <person name="Pitluck S."/>
            <person name="Woyke T."/>
            <person name="Kerfeld C."/>
        </authorList>
    </citation>
    <scope>NUCLEOTIDE SEQUENCE [LARGE SCALE GENOMIC DNA]</scope>
    <source>
        <strain evidence="1 2">PCC 7112</strain>
    </source>
</reference>
<proteinExistence type="predicted"/>
<dbReference type="PATRIC" id="fig|179408.3.peg.5073"/>
<dbReference type="InterPro" id="IPR036412">
    <property type="entry name" value="HAD-like_sf"/>
</dbReference>
<gene>
    <name evidence="1" type="ORF">Osc7112_4112</name>
</gene>
<keyword evidence="1" id="KW-0378">Hydrolase</keyword>
<evidence type="ECO:0000313" key="1">
    <source>
        <dbReference type="EMBL" id="AFZ08440.1"/>
    </source>
</evidence>
<dbReference type="Proteomes" id="UP000010478">
    <property type="component" value="Chromosome"/>
</dbReference>
<dbReference type="STRING" id="179408.Osc7112_4112"/>
<keyword evidence="2" id="KW-1185">Reference proteome</keyword>
<dbReference type="OrthoDB" id="480475at2"/>
<dbReference type="InterPro" id="IPR006438">
    <property type="entry name" value="HAD-SF_TIGR01548"/>
</dbReference>
<dbReference type="Pfam" id="PF00702">
    <property type="entry name" value="Hydrolase"/>
    <property type="match status" value="1"/>
</dbReference>
<accession>K9VMH9</accession>
<dbReference type="EMBL" id="CP003614">
    <property type="protein sequence ID" value="AFZ08440.1"/>
    <property type="molecule type" value="Genomic_DNA"/>
</dbReference>
<dbReference type="InterPro" id="IPR023214">
    <property type="entry name" value="HAD_sf"/>
</dbReference>
<dbReference type="Gene3D" id="3.40.50.1000">
    <property type="entry name" value="HAD superfamily/HAD-like"/>
    <property type="match status" value="1"/>
</dbReference>
<dbReference type="SUPFAM" id="SSF56784">
    <property type="entry name" value="HAD-like"/>
    <property type="match status" value="1"/>
</dbReference>
<protein>
    <submittedName>
        <fullName evidence="1">HAD superfamily (Subfamily IA) hydrolase, TIGR01548</fullName>
    </submittedName>
</protein>
<dbReference type="RefSeq" id="WP_015177685.1">
    <property type="nucleotide sequence ID" value="NC_019729.1"/>
</dbReference>
<dbReference type="eggNOG" id="COG0546">
    <property type="taxonomic scope" value="Bacteria"/>
</dbReference>
<name>K9VMH9_9CYAN</name>